<dbReference type="InterPro" id="IPR011047">
    <property type="entry name" value="Quinoprotein_ADH-like_sf"/>
</dbReference>
<comment type="caution">
    <text evidence="2">The sequence shown here is derived from an EMBL/GenBank/DDBJ whole genome shotgun (WGS) entry which is preliminary data.</text>
</comment>
<dbReference type="NCBIfam" id="TIGR04183">
    <property type="entry name" value="Por_Secre_tail"/>
    <property type="match status" value="1"/>
</dbReference>
<dbReference type="Gene3D" id="2.60.120.200">
    <property type="match status" value="1"/>
</dbReference>
<reference evidence="2" key="1">
    <citation type="submission" date="2019-08" db="EMBL/GenBank/DDBJ databases">
        <authorList>
            <person name="Kucharzyk K."/>
            <person name="Murdoch R.W."/>
            <person name="Higgins S."/>
            <person name="Loffler F."/>
        </authorList>
    </citation>
    <scope>NUCLEOTIDE SEQUENCE</scope>
</reference>
<proteinExistence type="predicted"/>
<dbReference type="Pfam" id="PF18962">
    <property type="entry name" value="Por_Secre_tail"/>
    <property type="match status" value="1"/>
</dbReference>
<dbReference type="SUPFAM" id="SSF50998">
    <property type="entry name" value="Quinoprotein alcohol dehydrogenase-like"/>
    <property type="match status" value="1"/>
</dbReference>
<name>A0A644UR11_9ZZZZ</name>
<dbReference type="PANTHER" id="PTHR42754:SF1">
    <property type="entry name" value="LIPOPROTEIN"/>
    <property type="match status" value="1"/>
</dbReference>
<dbReference type="PANTHER" id="PTHR42754">
    <property type="entry name" value="ENDOGLUCANASE"/>
    <property type="match status" value="1"/>
</dbReference>
<dbReference type="EMBL" id="VSSQ01000146">
    <property type="protein sequence ID" value="MPL81185.1"/>
    <property type="molecule type" value="Genomic_DNA"/>
</dbReference>
<dbReference type="AlphaFoldDB" id="A0A644UR11"/>
<evidence type="ECO:0000259" key="1">
    <source>
        <dbReference type="Pfam" id="PF18962"/>
    </source>
</evidence>
<protein>
    <recommendedName>
        <fullName evidence="1">Secretion system C-terminal sorting domain-containing protein</fullName>
    </recommendedName>
</protein>
<sequence length="696" mass="76640">MNFSRITASLVFLLMGQFIKAQEHTIQGAPGYAVHGAAFQLGIASKGSGQAMPDGFTFGIPRHQTTLQYGSFRQLNDGPDTLWTRFYGGAYRDECYSVQQTSDSGYISVGRSCIDGAYDYQAWLIKTDKSGNLTWSKTYGDTYIDEAYKVRQTADGGFIIAGMSTSFGWAGEGWLIRTDNKGNIIWSRGYHPEAGSAMSGWDYIYDVIEAEDGGFVFAGNTPDTYMSTQAWIGKVNSNGDLLWDHKYGLEYWERIFALEATTDGGFIAAGDRHWTHDNLFYKHDGWLLKFDALGDTTWTKMFGDNEHDIFRSVQQTKDGGYIICGEREISTSSGFVGWLVKTDSLGSEQWNKSLSKGGFYSVVQDKDCNILSAGTIVTQQSACEGWLMKTSEKGDLMWEENVHGTDMDDCFLSINHTFDGGFILGGKYNMAGDASDFWLVKTKAEEIQGLTYFFENFDHVAPPDMPEGWSGLVNVILPNTVAEVRTIQQGSTTSLPNDVFIMNGLNGSNGQPDTTAFVALVTPYASIGSEGATLTFMAAGTVPVQVGTLTDPTDKNTFTMIQEIPLLAEFTEYTVTFAEPGNTYLAIKHANTIQVSPIFVDDVLFQQITTTNIKDKDLPGLHIYPNPADAYLIIESPEEISSVEVFNISGNKVFSEKSPGQTRISFPASRFAPGCYLVQVLTKDGALLARKVLVAR</sequence>
<dbReference type="InterPro" id="IPR026444">
    <property type="entry name" value="Secre_tail"/>
</dbReference>
<organism evidence="2">
    <name type="scientific">bioreactor metagenome</name>
    <dbReference type="NCBI Taxonomy" id="1076179"/>
    <lineage>
        <taxon>unclassified sequences</taxon>
        <taxon>metagenomes</taxon>
        <taxon>ecological metagenomes</taxon>
    </lineage>
</organism>
<gene>
    <name evidence="2" type="ORF">SDC9_27099</name>
</gene>
<evidence type="ECO:0000313" key="2">
    <source>
        <dbReference type="EMBL" id="MPL81185.1"/>
    </source>
</evidence>
<feature type="domain" description="Secretion system C-terminal sorting" evidence="1">
    <location>
        <begin position="623"/>
        <end position="693"/>
    </location>
</feature>
<accession>A0A644UR11</accession>